<name>A0ABY1ZKN0_9GAMM</name>
<reference evidence="1 2" key="1">
    <citation type="submission" date="2019-02" db="EMBL/GenBank/DDBJ databases">
        <title>Marinobacter halodurans sp. nov., a marine bacterium isolated from sea tidal flat.</title>
        <authorList>
            <person name="Yoo Y."/>
            <person name="Lee D.W."/>
            <person name="Kim B.S."/>
            <person name="Kim J.-J."/>
        </authorList>
    </citation>
    <scope>NUCLEOTIDE SEQUENCE [LARGE SCALE GENOMIC DNA]</scope>
    <source>
        <strain evidence="1 2">YJ-S3-2</strain>
    </source>
</reference>
<comment type="caution">
    <text evidence="1">The sequence shown here is derived from an EMBL/GenBank/DDBJ whole genome shotgun (WGS) entry which is preliminary data.</text>
</comment>
<dbReference type="SUPFAM" id="SSF51206">
    <property type="entry name" value="cAMP-binding domain-like"/>
    <property type="match status" value="1"/>
</dbReference>
<evidence type="ECO:0000313" key="1">
    <source>
        <dbReference type="EMBL" id="TBW56181.1"/>
    </source>
</evidence>
<dbReference type="Proteomes" id="UP000313645">
    <property type="component" value="Unassembled WGS sequence"/>
</dbReference>
<dbReference type="InterPro" id="IPR018490">
    <property type="entry name" value="cNMP-bd_dom_sf"/>
</dbReference>
<dbReference type="RefSeq" id="WP_131481365.1">
    <property type="nucleotide sequence ID" value="NZ_SJDL01000012.1"/>
</dbReference>
<keyword evidence="2" id="KW-1185">Reference proteome</keyword>
<organism evidence="1 2">
    <name type="scientific">Marinobacter halodurans</name>
    <dbReference type="NCBI Taxonomy" id="2528979"/>
    <lineage>
        <taxon>Bacteria</taxon>
        <taxon>Pseudomonadati</taxon>
        <taxon>Pseudomonadota</taxon>
        <taxon>Gammaproteobacteria</taxon>
        <taxon>Pseudomonadales</taxon>
        <taxon>Marinobacteraceae</taxon>
        <taxon>Marinobacter</taxon>
    </lineage>
</organism>
<proteinExistence type="predicted"/>
<sequence>MGKHDDVLASSATHVLNQPSSSPCLANEFPEAYGWSTKDPGEGRIRALRNSLARVLGWGIPDRLSRQRRQLLEEMASLFEHRTYGAEVNLEKRHNTWKKIYLVEYGIARLYRKSEEGRVSIHHFFDEGSAIWPVFARTRSERNTLCLTTVTPCTLWEADFLPFRECIKQDGEGAWAQFALALMEELAERSTMREFERQTLSAEERYQIMVRDYPELVERVPDYQLAAWLGVATATYSRLKNGRSRRV</sequence>
<evidence type="ECO:0000313" key="2">
    <source>
        <dbReference type="Proteomes" id="UP000313645"/>
    </source>
</evidence>
<protein>
    <submittedName>
        <fullName evidence="1">Crp/Fnr family transcriptional regulator</fullName>
    </submittedName>
</protein>
<gene>
    <name evidence="1" type="ORF">EZI54_09540</name>
</gene>
<dbReference type="EMBL" id="SJDL01000012">
    <property type="protein sequence ID" value="TBW56181.1"/>
    <property type="molecule type" value="Genomic_DNA"/>
</dbReference>
<dbReference type="InterPro" id="IPR014710">
    <property type="entry name" value="RmlC-like_jellyroll"/>
</dbReference>
<accession>A0ABY1ZKN0</accession>
<dbReference type="Gene3D" id="2.60.120.10">
    <property type="entry name" value="Jelly Rolls"/>
    <property type="match status" value="1"/>
</dbReference>